<evidence type="ECO:0008006" key="2">
    <source>
        <dbReference type="Google" id="ProtNLM"/>
    </source>
</evidence>
<proteinExistence type="predicted"/>
<reference evidence="1" key="1">
    <citation type="submission" date="2018-06" db="EMBL/GenBank/DDBJ databases">
        <authorList>
            <person name="Zhirakovskaya E."/>
        </authorList>
    </citation>
    <scope>NUCLEOTIDE SEQUENCE</scope>
</reference>
<accession>A0A3B1DJU4</accession>
<dbReference type="AlphaFoldDB" id="A0A3B1DJU4"/>
<organism evidence="1">
    <name type="scientific">hydrothermal vent metagenome</name>
    <dbReference type="NCBI Taxonomy" id="652676"/>
    <lineage>
        <taxon>unclassified sequences</taxon>
        <taxon>metagenomes</taxon>
        <taxon>ecological metagenomes</taxon>
    </lineage>
</organism>
<name>A0A3B1DJU4_9ZZZZ</name>
<dbReference type="InterPro" id="IPR016195">
    <property type="entry name" value="Pol/histidinol_Pase-like"/>
</dbReference>
<dbReference type="Gene3D" id="1.10.150.650">
    <property type="match status" value="1"/>
</dbReference>
<dbReference type="PANTHER" id="PTHR42924">
    <property type="entry name" value="EXONUCLEASE"/>
    <property type="match status" value="1"/>
</dbReference>
<dbReference type="PANTHER" id="PTHR42924:SF3">
    <property type="entry name" value="POLYMERASE_HISTIDINOL PHOSPHATASE N-TERMINAL DOMAIN-CONTAINING PROTEIN"/>
    <property type="match status" value="1"/>
</dbReference>
<sequence length="179" mass="19758">MQNVRTQRMALMIEKLKNLGVDNIELEEVCTLAKSKAVGRPHLATVLKEKGWVPNLKAAFNKYLANDAPAYVSKFQQTPKEAFELIHSLGGVAVLAHPMLTKADPLIPQFVREGLDGLEACYPNTPDTIKSFYEGLAKKHGILVTGGSDAHGDAKKHTWVGKVQVHYNLVEALKERARC</sequence>
<dbReference type="GO" id="GO:0004534">
    <property type="term" value="F:5'-3' RNA exonuclease activity"/>
    <property type="evidence" value="ECO:0007669"/>
    <property type="project" value="TreeGrafter"/>
</dbReference>
<dbReference type="InterPro" id="IPR052018">
    <property type="entry name" value="PHP_domain"/>
</dbReference>
<protein>
    <recommendedName>
        <fullName evidence="2">Metal-dependent phosphoesterases (PHP family)</fullName>
    </recommendedName>
</protein>
<dbReference type="SUPFAM" id="SSF89550">
    <property type="entry name" value="PHP domain-like"/>
    <property type="match status" value="1"/>
</dbReference>
<dbReference type="GO" id="GO:0035312">
    <property type="term" value="F:5'-3' DNA exonuclease activity"/>
    <property type="evidence" value="ECO:0007669"/>
    <property type="project" value="TreeGrafter"/>
</dbReference>
<evidence type="ECO:0000313" key="1">
    <source>
        <dbReference type="EMBL" id="VAX36324.1"/>
    </source>
</evidence>
<gene>
    <name evidence="1" type="ORF">MNBD_UNCLBAC01-14</name>
</gene>
<dbReference type="EMBL" id="UOGJ01000091">
    <property type="protein sequence ID" value="VAX36324.1"/>
    <property type="molecule type" value="Genomic_DNA"/>
</dbReference>